<dbReference type="InterPro" id="IPR043502">
    <property type="entry name" value="DNA/RNA_pol_sf"/>
</dbReference>
<evidence type="ECO:0000256" key="2">
    <source>
        <dbReference type="ARBA" id="ARBA00022679"/>
    </source>
</evidence>
<evidence type="ECO:0000256" key="1">
    <source>
        <dbReference type="ARBA" id="ARBA00022484"/>
    </source>
</evidence>
<keyword evidence="1 5" id="KW-0696">RNA-directed RNA polymerase</keyword>
<keyword evidence="4" id="KW-0812">Transmembrane</keyword>
<dbReference type="EMBL" id="KU291913">
    <property type="protein sequence ID" value="AOX47567.1"/>
    <property type="molecule type" value="Genomic_RNA"/>
</dbReference>
<keyword evidence="2" id="KW-0808">Transferase</keyword>
<keyword evidence="4" id="KW-0472">Membrane</keyword>
<feature type="transmembrane region" description="Helical" evidence="4">
    <location>
        <begin position="430"/>
        <end position="452"/>
    </location>
</feature>
<evidence type="ECO:0000256" key="4">
    <source>
        <dbReference type="SAM" id="Phobius"/>
    </source>
</evidence>
<keyword evidence="4" id="KW-1133">Transmembrane helix</keyword>
<name>A0A219WGI7_9VIRU</name>
<reference evidence="5" key="1">
    <citation type="journal article" date="2017" name="Virology">
        <title>The challenges of using high-throughput sequencing to track multiple bipartite mycoviruses of wild orchid-fungus partnerships over consecutive years.</title>
        <authorList>
            <person name="Ong J.W.L."/>
            <person name="Li H."/>
            <person name="Sivasithamparam K."/>
            <person name="Dixon K.W."/>
            <person name="Jones M.G.K."/>
            <person name="Wylie S.J."/>
        </authorList>
    </citation>
    <scope>NUCLEOTIDE SEQUENCE</scope>
    <source>
        <strain evidence="5">RdRp-1</strain>
    </source>
</reference>
<dbReference type="SUPFAM" id="SSF56672">
    <property type="entry name" value="DNA/RNA polymerases"/>
    <property type="match status" value="1"/>
</dbReference>
<protein>
    <submittedName>
        <fullName evidence="5">RNA-dependent RNA polymerase</fullName>
    </submittedName>
</protein>
<accession>A0A219WGI7</accession>
<keyword evidence="3" id="KW-0548">Nucleotidyltransferase</keyword>
<feature type="transmembrane region" description="Helical" evidence="4">
    <location>
        <begin position="473"/>
        <end position="498"/>
    </location>
</feature>
<organism evidence="5">
    <name type="scientific">Ceratobasidium partitivirus</name>
    <dbReference type="NCBI Taxonomy" id="1905681"/>
    <lineage>
        <taxon>Viruses</taxon>
        <taxon>Riboviria</taxon>
        <taxon>Orthornavirae</taxon>
        <taxon>Pisuviricota</taxon>
        <taxon>Duplopiviricetes</taxon>
        <taxon>Durnavirales</taxon>
        <taxon>Partitiviridae</taxon>
    </lineage>
</organism>
<sequence length="762" mass="89120">MFTLYTLILLRILIKFQFRRRRNQTLPPTTYPIRNILFEWEHRRSIQVDPQHVTNDTSLHFNYASSLLCYIDMMTCYNISITINDMRLAYLERYHALDEPFNLRETYYDDPPQSRIPAQNIEILPFRYHSIPPGMLNIDDVNQNITNDSAFTETPDERSHYVYSDDATQPDLTGFPPHPEIAKIIHDWFPVYEQYLSEYCRPPSFGPQAFADFNRATETKPRLDRTRHDLVMMILRLKLNIKPYRPLHFVDALAAETPLNTSASYYSKSDIDSRIFARYSSPMRYNSKGTSKGFHFNVTMNTFRHTIHNIKYFGTPHEPLDPYDDELNHALTMSYFHDHPTQLFIRTQISKRDPSLSKKIRPVYSVDERFLHIGKMLLTNCLAQCRNAQCAIAHGLETFRGSMSFLNRVFMYFSFFISLDWSQFDQRLPLYVILAFYLDFVPSLLIVSHGYFPSFGYVDTSSTDSFAEKIFNILFFYIQWYLNMVFLSYDGFSFVRLFGGVPSGLLETQLLDSFGNLYIILDCLLEFGFTPAECLMMLFFVMGDDNLIMTMIGPSRMYLFLAFLDNYVANRHGMIVSILKTVASNLRSRLTFLSYENSEGIPTRPIGKLVAQLAFPERPVPKHKEWLHAARALGLAYASCGQDATFHLLCKFVYDKFRPSSPVPANDVRKIFSKWLHQLDLFHIDETQAYYTFEEFPTYHAIRASCAEYQGPFSENDKWNFNLFPNPPSDNISEYVTLKEWINSRPALLRKISQTFDWYDTL</sequence>
<evidence type="ECO:0000313" key="5">
    <source>
        <dbReference type="EMBL" id="AOX47567.1"/>
    </source>
</evidence>
<dbReference type="GO" id="GO:0003968">
    <property type="term" value="F:RNA-directed RNA polymerase activity"/>
    <property type="evidence" value="ECO:0007669"/>
    <property type="project" value="UniProtKB-KW"/>
</dbReference>
<proteinExistence type="predicted"/>
<evidence type="ECO:0000256" key="3">
    <source>
        <dbReference type="ARBA" id="ARBA00022695"/>
    </source>
</evidence>